<protein>
    <submittedName>
        <fullName evidence="1">Uncharacterized protein</fullName>
    </submittedName>
</protein>
<dbReference type="EMBL" id="JAPUFD010000024">
    <property type="protein sequence ID" value="MDI1493225.1"/>
    <property type="molecule type" value="Genomic_DNA"/>
</dbReference>
<reference evidence="1" key="1">
    <citation type="journal article" date="2023" name="Genome Biol. Evol.">
        <title>First Whole Genome Sequence and Flow Cytometry Genome Size Data for the Lichen-Forming Fungus Ramalina farinacea (Ascomycota).</title>
        <authorList>
            <person name="Llewellyn T."/>
            <person name="Mian S."/>
            <person name="Hill R."/>
            <person name="Leitch I.J."/>
            <person name="Gaya E."/>
        </authorList>
    </citation>
    <scope>NUCLEOTIDE SEQUENCE</scope>
    <source>
        <strain evidence="1">LIQ254RAFAR</strain>
    </source>
</reference>
<dbReference type="AlphaFoldDB" id="A0AA43QVA9"/>
<keyword evidence="2" id="KW-1185">Reference proteome</keyword>
<comment type="caution">
    <text evidence="1">The sequence shown here is derived from an EMBL/GenBank/DDBJ whole genome shotgun (WGS) entry which is preliminary data.</text>
</comment>
<evidence type="ECO:0000313" key="2">
    <source>
        <dbReference type="Proteomes" id="UP001161017"/>
    </source>
</evidence>
<accession>A0AA43QVA9</accession>
<dbReference type="Proteomes" id="UP001161017">
    <property type="component" value="Unassembled WGS sequence"/>
</dbReference>
<sequence length="118" mass="13455">MFTSCFLNAIIDLDDTDKDGTPSGTSEPDNMFSQGYAAIHDYVYEILLPLCKERHNVSTRLPPSAELSTFRKYLKRLEDTTENIRDTLSKRIDRKRSSPGRVSAMSPREAWVFCVCSE</sequence>
<evidence type="ECO:0000313" key="1">
    <source>
        <dbReference type="EMBL" id="MDI1493225.1"/>
    </source>
</evidence>
<name>A0AA43QVA9_9LECA</name>
<gene>
    <name evidence="1" type="ORF">OHK93_005013</name>
</gene>
<proteinExistence type="predicted"/>
<organism evidence="1 2">
    <name type="scientific">Ramalina farinacea</name>
    <dbReference type="NCBI Taxonomy" id="258253"/>
    <lineage>
        <taxon>Eukaryota</taxon>
        <taxon>Fungi</taxon>
        <taxon>Dikarya</taxon>
        <taxon>Ascomycota</taxon>
        <taxon>Pezizomycotina</taxon>
        <taxon>Lecanoromycetes</taxon>
        <taxon>OSLEUM clade</taxon>
        <taxon>Lecanoromycetidae</taxon>
        <taxon>Lecanorales</taxon>
        <taxon>Lecanorineae</taxon>
        <taxon>Ramalinaceae</taxon>
        <taxon>Ramalina</taxon>
    </lineage>
</organism>